<sequence>MREVSTFVVAESVLGSKDRASEVTKWESGKHFPGPENLVKIAEYFHCSTDYLLGVTDESILCTRATA</sequence>
<dbReference type="CDD" id="cd00093">
    <property type="entry name" value="HTH_XRE"/>
    <property type="match status" value="1"/>
</dbReference>
<dbReference type="EMBL" id="JBHLYR010000013">
    <property type="protein sequence ID" value="MFB9991265.1"/>
    <property type="molecule type" value="Genomic_DNA"/>
</dbReference>
<proteinExistence type="predicted"/>
<dbReference type="PROSITE" id="PS50943">
    <property type="entry name" value="HTH_CROC1"/>
    <property type="match status" value="1"/>
</dbReference>
<feature type="domain" description="HTH cro/C1-type" evidence="1">
    <location>
        <begin position="23"/>
        <end position="52"/>
    </location>
</feature>
<evidence type="ECO:0000259" key="1">
    <source>
        <dbReference type="PROSITE" id="PS50943"/>
    </source>
</evidence>
<organism evidence="2 3">
    <name type="scientific">Deinococcus oregonensis</name>
    <dbReference type="NCBI Taxonomy" id="1805970"/>
    <lineage>
        <taxon>Bacteria</taxon>
        <taxon>Thermotogati</taxon>
        <taxon>Deinococcota</taxon>
        <taxon>Deinococci</taxon>
        <taxon>Deinococcales</taxon>
        <taxon>Deinococcaceae</taxon>
        <taxon>Deinococcus</taxon>
    </lineage>
</organism>
<dbReference type="RefSeq" id="WP_380006020.1">
    <property type="nucleotide sequence ID" value="NZ_JBHLYR010000013.1"/>
</dbReference>
<comment type="caution">
    <text evidence="2">The sequence shown here is derived from an EMBL/GenBank/DDBJ whole genome shotgun (WGS) entry which is preliminary data.</text>
</comment>
<dbReference type="InterPro" id="IPR010982">
    <property type="entry name" value="Lambda_DNA-bd_dom_sf"/>
</dbReference>
<name>A0ABV6AX45_9DEIO</name>
<dbReference type="SUPFAM" id="SSF47413">
    <property type="entry name" value="lambda repressor-like DNA-binding domains"/>
    <property type="match status" value="1"/>
</dbReference>
<dbReference type="Proteomes" id="UP001589733">
    <property type="component" value="Unassembled WGS sequence"/>
</dbReference>
<gene>
    <name evidence="2" type="ORF">ACFFLM_04630</name>
</gene>
<protein>
    <submittedName>
        <fullName evidence="2">Helix-turn-helix domain-containing protein</fullName>
    </submittedName>
</protein>
<evidence type="ECO:0000313" key="3">
    <source>
        <dbReference type="Proteomes" id="UP001589733"/>
    </source>
</evidence>
<accession>A0ABV6AX45</accession>
<dbReference type="InterPro" id="IPR001387">
    <property type="entry name" value="Cro/C1-type_HTH"/>
</dbReference>
<dbReference type="Pfam" id="PF01381">
    <property type="entry name" value="HTH_3"/>
    <property type="match status" value="1"/>
</dbReference>
<reference evidence="2 3" key="1">
    <citation type="submission" date="2024-09" db="EMBL/GenBank/DDBJ databases">
        <authorList>
            <person name="Sun Q."/>
            <person name="Mori K."/>
        </authorList>
    </citation>
    <scope>NUCLEOTIDE SEQUENCE [LARGE SCALE GENOMIC DNA]</scope>
    <source>
        <strain evidence="2 3">JCM 13503</strain>
    </source>
</reference>
<evidence type="ECO:0000313" key="2">
    <source>
        <dbReference type="EMBL" id="MFB9991265.1"/>
    </source>
</evidence>
<keyword evidence="3" id="KW-1185">Reference proteome</keyword>
<dbReference type="Gene3D" id="1.10.260.40">
    <property type="entry name" value="lambda repressor-like DNA-binding domains"/>
    <property type="match status" value="1"/>
</dbReference>